<comment type="caution">
    <text evidence="7">The sequence shown here is derived from an EMBL/GenBank/DDBJ whole genome shotgun (WGS) entry which is preliminary data.</text>
</comment>
<dbReference type="SUPFAM" id="SSF88688">
    <property type="entry name" value="Families 57/38 glycoside transferase middle domain"/>
    <property type="match status" value="1"/>
</dbReference>
<dbReference type="Pfam" id="PF01074">
    <property type="entry name" value="Glyco_hydro_38N"/>
    <property type="match status" value="1"/>
</dbReference>
<dbReference type="AlphaFoldDB" id="A0AAJ5FA56"/>
<sequence length="885" mass="94970">MRVRRARGDLPRSFRRAVARKARARPAPGPLLPGGGHGAGPARAGPAGAGALAAARPPAGRGRAGAGAQRGGVAVTSAPLHVHVVCTTHWDREWYLSAERFRFRLVRTMDAVLALLEAHPNYRFTLDGQAIVLEDYLEIRPEREAELRRHLASGRLRAGPWYVQPDEFLVSDEALRRNLDLGMALVRRLGGQPVMAGYLPDAFGHLANLPAVLRSRGIGAAIFTRGPDPQVAALGDLFCWRAPGGEAVVAHRQPIGYGLTLSEDPQAARAQLRAALGALQAEARGHELLLQLGSDHSRPQPFVPELIGAVGAPFTFSDHDAYLAAVRAEHLTLPVYQGELRSGARHPLLSGTLSARLYLKRRNFALDDRLRFTAEPLLARAAPSGGAPPEAYLRRAWTLLVRNHPHDSICGCSVDEVHDEMEVRFQQAEGIAEELERDALARLAGSPDAGRLLVLNPHAGAFLDTELLLARAEVAGGAARVGGQPAQLGAVRSALVSTLAGPASELPQWLEQLEDRHPVRWLSWTVAGTHLRAEVDEGPRAPDCPAPDALLAEAIAHGVRTVELRVYQTRARLTTALAGTAPAQALDLAAASDLPAEGAGTARLLGAHLVVEVDHQDGTLRVTERKTGRVWPGLHALHDVGDRGDTYTFSATPEAPIRARLLSAEVAERGPVRQSLDLVYELRLPEGLTPERDARSPATVSLLVRTRVALWAAARHVEFSTSFTNTARDHRLRVHFPGPGRGSLADSAGVTVSRPDLRPSADTVNWAEQPADAHPLTHWAAKQDPAGSWGVAARGLSEYGHADGLSLTLVRAVGWLSRDDLPERPSQAGPPYSVPGAQCLRALTAEYAWFPAFAAAEQLNAAALAYAHPPRAWLVPARPSPPPPP</sequence>
<dbReference type="Gene3D" id="3.20.110.10">
    <property type="entry name" value="Glycoside hydrolase 38, N terminal domain"/>
    <property type="match status" value="1"/>
</dbReference>
<name>A0AAJ5FA56_9DEIO</name>
<feature type="region of interest" description="Disordered" evidence="5">
    <location>
        <begin position="1"/>
        <end position="68"/>
    </location>
</feature>
<dbReference type="PANTHER" id="PTHR46017">
    <property type="entry name" value="ALPHA-MANNOSIDASE 2C1"/>
    <property type="match status" value="1"/>
</dbReference>
<protein>
    <recommendedName>
        <fullName evidence="6">Glycoside hydrolase family 38 central domain-containing protein</fullName>
    </recommendedName>
</protein>
<dbReference type="Gene3D" id="1.20.1270.50">
    <property type="entry name" value="Glycoside hydrolase family 38, central domain"/>
    <property type="match status" value="1"/>
</dbReference>
<dbReference type="InterPro" id="IPR027291">
    <property type="entry name" value="Glyco_hydro_38_N_sf"/>
</dbReference>
<evidence type="ECO:0000256" key="5">
    <source>
        <dbReference type="SAM" id="MobiDB-lite"/>
    </source>
</evidence>
<evidence type="ECO:0000256" key="4">
    <source>
        <dbReference type="ARBA" id="ARBA00023295"/>
    </source>
</evidence>
<dbReference type="GO" id="GO:0009313">
    <property type="term" value="P:oligosaccharide catabolic process"/>
    <property type="evidence" value="ECO:0007669"/>
    <property type="project" value="TreeGrafter"/>
</dbReference>
<reference evidence="7 8" key="1">
    <citation type="submission" date="2019-04" db="EMBL/GenBank/DDBJ databases">
        <title>Deinococcus metalilatus MA1002 mutant No.5.</title>
        <authorList>
            <person name="Park W."/>
            <person name="Park C."/>
        </authorList>
    </citation>
    <scope>NUCLEOTIDE SEQUENCE [LARGE SCALE GENOMIC DNA]</scope>
    <source>
        <strain evidence="7 8">MA1002-m5</strain>
    </source>
</reference>
<organism evidence="7 8">
    <name type="scientific">Deinococcus metallilatus</name>
    <dbReference type="NCBI Taxonomy" id="1211322"/>
    <lineage>
        <taxon>Bacteria</taxon>
        <taxon>Thermotogati</taxon>
        <taxon>Deinococcota</taxon>
        <taxon>Deinococci</taxon>
        <taxon>Deinococcales</taxon>
        <taxon>Deinococcaceae</taxon>
        <taxon>Deinococcus</taxon>
    </lineage>
</organism>
<dbReference type="Pfam" id="PF09261">
    <property type="entry name" value="Alpha-mann_mid"/>
    <property type="match status" value="1"/>
</dbReference>
<dbReference type="InterPro" id="IPR028995">
    <property type="entry name" value="Glyco_hydro_57/38_cen_sf"/>
</dbReference>
<dbReference type="GO" id="GO:0004559">
    <property type="term" value="F:alpha-mannosidase activity"/>
    <property type="evidence" value="ECO:0007669"/>
    <property type="project" value="InterPro"/>
</dbReference>
<dbReference type="EMBL" id="VBRC01000001">
    <property type="protein sequence ID" value="TLK32257.1"/>
    <property type="molecule type" value="Genomic_DNA"/>
</dbReference>
<keyword evidence="4" id="KW-0326">Glycosidase</keyword>
<keyword evidence="3" id="KW-0378">Hydrolase</keyword>
<dbReference type="PANTHER" id="PTHR46017:SF2">
    <property type="entry name" value="MANNOSYLGLYCERATE HYDROLASE"/>
    <property type="match status" value="1"/>
</dbReference>
<dbReference type="InterPro" id="IPR011330">
    <property type="entry name" value="Glyco_hydro/deAcase_b/a-brl"/>
</dbReference>
<evidence type="ECO:0000256" key="1">
    <source>
        <dbReference type="ARBA" id="ARBA00009792"/>
    </source>
</evidence>
<dbReference type="SUPFAM" id="SSF74650">
    <property type="entry name" value="Galactose mutarotase-like"/>
    <property type="match status" value="1"/>
</dbReference>
<dbReference type="InterPro" id="IPR015341">
    <property type="entry name" value="Glyco_hydro_38_cen"/>
</dbReference>
<feature type="compositionally biased region" description="Basic and acidic residues" evidence="5">
    <location>
        <begin position="1"/>
        <end position="12"/>
    </location>
</feature>
<dbReference type="SUPFAM" id="SSF88713">
    <property type="entry name" value="Glycoside hydrolase/deacetylase"/>
    <property type="match status" value="1"/>
</dbReference>
<dbReference type="Proteomes" id="UP000308000">
    <property type="component" value="Unassembled WGS sequence"/>
</dbReference>
<accession>A0AAJ5FA56</accession>
<evidence type="ECO:0000313" key="7">
    <source>
        <dbReference type="EMBL" id="TLK32257.1"/>
    </source>
</evidence>
<evidence type="ECO:0000313" key="8">
    <source>
        <dbReference type="Proteomes" id="UP000308000"/>
    </source>
</evidence>
<dbReference type="Gene3D" id="2.70.98.30">
    <property type="entry name" value="Golgi alpha-mannosidase II, domain 4"/>
    <property type="match status" value="1"/>
</dbReference>
<gene>
    <name evidence="7" type="ORF">FCS05_02105</name>
</gene>
<evidence type="ECO:0000256" key="2">
    <source>
        <dbReference type="ARBA" id="ARBA00022723"/>
    </source>
</evidence>
<feature type="domain" description="Glycoside hydrolase family 38 central" evidence="6">
    <location>
        <begin position="347"/>
        <end position="425"/>
    </location>
</feature>
<dbReference type="InterPro" id="IPR037094">
    <property type="entry name" value="Glyco_hydro_38_cen_sf"/>
</dbReference>
<feature type="compositionally biased region" description="Basic residues" evidence="5">
    <location>
        <begin position="13"/>
        <end position="24"/>
    </location>
</feature>
<dbReference type="GO" id="GO:0046872">
    <property type="term" value="F:metal ion binding"/>
    <property type="evidence" value="ECO:0007669"/>
    <property type="project" value="UniProtKB-KW"/>
</dbReference>
<evidence type="ECO:0000259" key="6">
    <source>
        <dbReference type="SMART" id="SM00872"/>
    </source>
</evidence>
<dbReference type="GO" id="GO:0006013">
    <property type="term" value="P:mannose metabolic process"/>
    <property type="evidence" value="ECO:0007669"/>
    <property type="project" value="InterPro"/>
</dbReference>
<dbReference type="InterPro" id="IPR000602">
    <property type="entry name" value="Glyco_hydro_38_N"/>
</dbReference>
<dbReference type="InterPro" id="IPR011013">
    <property type="entry name" value="Gal_mutarotase_sf_dom"/>
</dbReference>
<evidence type="ECO:0000256" key="3">
    <source>
        <dbReference type="ARBA" id="ARBA00022801"/>
    </source>
</evidence>
<dbReference type="GO" id="GO:0030246">
    <property type="term" value="F:carbohydrate binding"/>
    <property type="evidence" value="ECO:0007669"/>
    <property type="project" value="InterPro"/>
</dbReference>
<feature type="compositionally biased region" description="Low complexity" evidence="5">
    <location>
        <begin position="40"/>
        <end position="61"/>
    </location>
</feature>
<keyword evidence="2" id="KW-0479">Metal-binding</keyword>
<comment type="similarity">
    <text evidence="1">Belongs to the glycosyl hydrolase 38 family.</text>
</comment>
<proteinExistence type="inferred from homology"/>
<dbReference type="SMART" id="SM00872">
    <property type="entry name" value="Alpha-mann_mid"/>
    <property type="match status" value="1"/>
</dbReference>